<name>A0A0G4E4L3_PSEFS</name>
<organism evidence="1">
    <name type="scientific">Pseudomonas fluorescens (strain SBW25)</name>
    <dbReference type="NCBI Taxonomy" id="216595"/>
    <lineage>
        <taxon>Bacteria</taxon>
        <taxon>Pseudomonadati</taxon>
        <taxon>Pseudomonadota</taxon>
        <taxon>Gammaproteobacteria</taxon>
        <taxon>Pseudomonadales</taxon>
        <taxon>Pseudomonadaceae</taxon>
        <taxon>Pseudomonas</taxon>
    </lineage>
</organism>
<proteinExistence type="predicted"/>
<protein>
    <submittedName>
        <fullName evidence="1">Uncharacterized protein</fullName>
    </submittedName>
</protein>
<keyword evidence="1" id="KW-0614">Plasmid</keyword>
<dbReference type="AlphaFoldDB" id="A0A0G4E4L3"/>
<geneLocation type="plasmid" evidence="1">
    <name>pQBR57</name>
</geneLocation>
<reference evidence="1" key="2">
    <citation type="submission" date="2015-06" db="EMBL/GenBank/DDBJ databases">
        <title>Environmentally co-occuring mercury resistance plasmids are genetically and phenotypically diverse and confer variable context-dependent fitness effects.</title>
        <authorList>
            <person name="Hall J.P.J."/>
            <person name="Harrison E."/>
            <person name="Lilley A.K."/>
            <person name="Paterson S."/>
            <person name="Spiers A.J."/>
            <person name="Brockhurst M.A."/>
        </authorList>
    </citation>
    <scope>NUCLEOTIDE SEQUENCE [LARGE SCALE GENOMIC DNA]</scope>
    <source>
        <strain evidence="1">SBW25</strain>
        <plasmid evidence="1">pQBR57</plasmid>
    </source>
</reference>
<gene>
    <name evidence="1" type="ORF">PQBR57_0223</name>
</gene>
<dbReference type="EMBL" id="LN713926">
    <property type="protein sequence ID" value="CEK42176.1"/>
    <property type="molecule type" value="Genomic_DNA"/>
</dbReference>
<accession>A0A0G4E4L3</accession>
<evidence type="ECO:0000313" key="1">
    <source>
        <dbReference type="EMBL" id="CEK42176.1"/>
    </source>
</evidence>
<sequence>MDNELFYEPEDGFWLGTDKLLFESQNLEEEWPLPQNPFIKKMAELDRIARGIQNISATDLKQIIGVLVQDQPSAVFRFLVVPMQRNGRTVSVKLLGKVNAELPPLRSDNSCSLVLAVEWMAKRYSHFEMSCAADGNYWIHKQ</sequence>
<reference evidence="1" key="1">
    <citation type="submission" date="2014-12" db="EMBL/GenBank/DDBJ databases">
        <authorList>
            <person name="Hall J."/>
        </authorList>
    </citation>
    <scope>NUCLEOTIDE SEQUENCE [LARGE SCALE GENOMIC DNA]</scope>
    <source>
        <strain evidence="1">SBW25</strain>
        <plasmid evidence="1">pQBR57</plasmid>
    </source>
</reference>